<accession>A0A1F7WFZ6</accession>
<feature type="signal peptide" evidence="1">
    <location>
        <begin position="1"/>
        <end position="27"/>
    </location>
</feature>
<evidence type="ECO:0000313" key="3">
    <source>
        <dbReference type="Proteomes" id="UP000178735"/>
    </source>
</evidence>
<proteinExistence type="predicted"/>
<protein>
    <submittedName>
        <fullName evidence="2">Uncharacterized protein</fullName>
    </submittedName>
</protein>
<dbReference type="STRING" id="1817813.A2008_12950"/>
<evidence type="ECO:0000313" key="2">
    <source>
        <dbReference type="EMBL" id="OGM01457.1"/>
    </source>
</evidence>
<sequence>MRKKKKSVFLFYALLAVFSVLIPLDNASPALPDLSTPFTQMFPQIKINNMFDSSVPIHQGLLYTFQFNKSDLESSLTGLLKSKARALNLPDENDFRAQVIRVNSVKWIILNFDGTKITLNDQMPDLVAVQGAAGDIDVSAMRYVFDTPTDPMDESMILCVVDYEWNAYFGANPINGWPKTQEAWGKFAFTIVDSEPPHNAQISPKSIFATCGDKISSFNDIIRKESLGSKYAQNPGEIVITVIDDNPFGVSEQSKLKHNVKNVDGFIMVETYNEKYRQYDYNNPPKQPFADPFELDSTIYEYLDDSTPNNGKFSWLGPFQISKIPGVSIKNVKLTSKVNAKDNVAYVISVPLEGLEAEIERSAGAGKSKMPLNYASMSDFVPVDANSALEYKSRGAKALRITFAACDSSSNWIAPDPSIINDNAAYNALIGTISAIAPPAVGKFKYNTHQLQCSLYVLDNRRPNPVIVMTNTETNHTDIFCVANSDLSPTPYSDNAAVWEFDYAGLSDTMRKLSAAERDRFKTALTVSEDVRLLFKVLAYDNVNKSVVRQEVNLSHGICTPLITGAANNRDSMRFVTWKIIDPQCLNKELNTETIGGSEFSVFPEYIFRNPDPAKGQYIELTVSDTSPFRSPPANINDASDYNSSGVISACNQRKIKLSFDIVQRSVSVSNMGSDVKTKTSGDDSK</sequence>
<evidence type="ECO:0000256" key="1">
    <source>
        <dbReference type="SAM" id="SignalP"/>
    </source>
</evidence>
<dbReference type="Proteomes" id="UP000178735">
    <property type="component" value="Unassembled WGS sequence"/>
</dbReference>
<organism evidence="2 3">
    <name type="scientific">Candidatus Wallbacteria bacterium GWC2_49_35</name>
    <dbReference type="NCBI Taxonomy" id="1817813"/>
    <lineage>
        <taxon>Bacteria</taxon>
        <taxon>Candidatus Walliibacteriota</taxon>
    </lineage>
</organism>
<feature type="chain" id="PRO_5009533423" evidence="1">
    <location>
        <begin position="28"/>
        <end position="686"/>
    </location>
</feature>
<keyword evidence="1" id="KW-0732">Signal</keyword>
<reference evidence="2 3" key="1">
    <citation type="journal article" date="2016" name="Nat. Commun.">
        <title>Thousands of microbial genomes shed light on interconnected biogeochemical processes in an aquifer system.</title>
        <authorList>
            <person name="Anantharaman K."/>
            <person name="Brown C.T."/>
            <person name="Hug L.A."/>
            <person name="Sharon I."/>
            <person name="Castelle C.J."/>
            <person name="Probst A.J."/>
            <person name="Thomas B.C."/>
            <person name="Singh A."/>
            <person name="Wilkins M.J."/>
            <person name="Karaoz U."/>
            <person name="Brodie E.L."/>
            <person name="Williams K.H."/>
            <person name="Hubbard S.S."/>
            <person name="Banfield J.F."/>
        </authorList>
    </citation>
    <scope>NUCLEOTIDE SEQUENCE [LARGE SCALE GENOMIC DNA]</scope>
</reference>
<comment type="caution">
    <text evidence="2">The sequence shown here is derived from an EMBL/GenBank/DDBJ whole genome shotgun (WGS) entry which is preliminary data.</text>
</comment>
<dbReference type="EMBL" id="MGFH01000236">
    <property type="protein sequence ID" value="OGM01457.1"/>
    <property type="molecule type" value="Genomic_DNA"/>
</dbReference>
<name>A0A1F7WFZ6_9BACT</name>
<gene>
    <name evidence="2" type="ORF">A2008_12950</name>
</gene>
<dbReference type="AlphaFoldDB" id="A0A1F7WFZ6"/>